<comment type="caution">
    <text evidence="5">The sequence shown here is derived from an EMBL/GenBank/DDBJ whole genome shotgun (WGS) entry which is preliminary data.</text>
</comment>
<keyword evidence="3" id="KW-0804">Transcription</keyword>
<dbReference type="PROSITE" id="PS50932">
    <property type="entry name" value="HTH_LACI_2"/>
    <property type="match status" value="1"/>
</dbReference>
<dbReference type="CDD" id="cd06267">
    <property type="entry name" value="PBP1_LacI_sugar_binding-like"/>
    <property type="match status" value="1"/>
</dbReference>
<dbReference type="InterPro" id="IPR028082">
    <property type="entry name" value="Peripla_BP_I"/>
</dbReference>
<evidence type="ECO:0000313" key="5">
    <source>
        <dbReference type="EMBL" id="GFP74506.1"/>
    </source>
</evidence>
<dbReference type="Gene3D" id="1.10.260.40">
    <property type="entry name" value="lambda repressor-like DNA-binding domains"/>
    <property type="match status" value="1"/>
</dbReference>
<dbReference type="Pfam" id="PF13377">
    <property type="entry name" value="Peripla_BP_3"/>
    <property type="match status" value="1"/>
</dbReference>
<keyword evidence="1" id="KW-0805">Transcription regulation</keyword>
<dbReference type="Proteomes" id="UP000580568">
    <property type="component" value="Unassembled WGS sequence"/>
</dbReference>
<dbReference type="InterPro" id="IPR000843">
    <property type="entry name" value="HTH_LacI"/>
</dbReference>
<dbReference type="Pfam" id="PF00356">
    <property type="entry name" value="LacI"/>
    <property type="match status" value="1"/>
</dbReference>
<dbReference type="InterPro" id="IPR046335">
    <property type="entry name" value="LacI/GalR-like_sensor"/>
</dbReference>
<evidence type="ECO:0000256" key="2">
    <source>
        <dbReference type="ARBA" id="ARBA00023125"/>
    </source>
</evidence>
<accession>A0A6V8SCT3</accession>
<dbReference type="SUPFAM" id="SSF53822">
    <property type="entry name" value="Periplasmic binding protein-like I"/>
    <property type="match status" value="1"/>
</dbReference>
<dbReference type="SUPFAM" id="SSF47413">
    <property type="entry name" value="lambda repressor-like DNA-binding domains"/>
    <property type="match status" value="1"/>
</dbReference>
<dbReference type="PRINTS" id="PR00036">
    <property type="entry name" value="HTHLACI"/>
</dbReference>
<dbReference type="PANTHER" id="PTHR30146">
    <property type="entry name" value="LACI-RELATED TRANSCRIPTIONAL REPRESSOR"/>
    <property type="match status" value="1"/>
</dbReference>
<name>A0A6V8SCT3_9CLOT</name>
<dbReference type="RefSeq" id="WP_183276059.1">
    <property type="nucleotide sequence ID" value="NZ_BLZR01000001.1"/>
</dbReference>
<evidence type="ECO:0000259" key="4">
    <source>
        <dbReference type="PROSITE" id="PS50932"/>
    </source>
</evidence>
<keyword evidence="2" id="KW-0238">DNA-binding</keyword>
<feature type="domain" description="HTH lacI-type" evidence="4">
    <location>
        <begin position="6"/>
        <end position="60"/>
    </location>
</feature>
<protein>
    <submittedName>
        <fullName evidence="5">HTH-type transcriptional repressor CytR</fullName>
    </submittedName>
</protein>
<dbReference type="EMBL" id="BLZR01000001">
    <property type="protein sequence ID" value="GFP74506.1"/>
    <property type="molecule type" value="Genomic_DNA"/>
</dbReference>
<organism evidence="5 6">
    <name type="scientific">Clostridium fungisolvens</name>
    <dbReference type="NCBI Taxonomy" id="1604897"/>
    <lineage>
        <taxon>Bacteria</taxon>
        <taxon>Bacillati</taxon>
        <taxon>Bacillota</taxon>
        <taxon>Clostridia</taxon>
        <taxon>Eubacteriales</taxon>
        <taxon>Clostridiaceae</taxon>
        <taxon>Clostridium</taxon>
    </lineage>
</organism>
<dbReference type="GO" id="GO:0003700">
    <property type="term" value="F:DNA-binding transcription factor activity"/>
    <property type="evidence" value="ECO:0007669"/>
    <property type="project" value="TreeGrafter"/>
</dbReference>
<dbReference type="AlphaFoldDB" id="A0A6V8SCT3"/>
<evidence type="ECO:0000256" key="3">
    <source>
        <dbReference type="ARBA" id="ARBA00023163"/>
    </source>
</evidence>
<dbReference type="SMART" id="SM00354">
    <property type="entry name" value="HTH_LACI"/>
    <property type="match status" value="1"/>
</dbReference>
<gene>
    <name evidence="5" type="ORF">bsdtw1_00558</name>
</gene>
<dbReference type="CDD" id="cd01392">
    <property type="entry name" value="HTH_LacI"/>
    <property type="match status" value="1"/>
</dbReference>
<sequence>MQGKNITIRDVAKKAGVSISTVSRAFNKYEDISESTREHILKIAAELGYHPNIVAKSLSANRNYRMAIIVEDYMPDDYATYEIFMAFRSELSEQGYESIILSTTTDIQKVENLSKIPHEKQVDGVFILGLKMTDEYFKQLESFKYPCVLYDISIKNDLCSSVGVDNVKGAAKAVEHLIEQGHEKIAFINGHEDAQVSYERLDGYYLALARQGLLIDKNLVISGGFSFDGGKEAAVKLIGEHKEVTAIFCASDLMACGAMEGIKEMGLCIPEDIAVVGFDDINICEYVTPKLTTIRQERDKIGRTAALQLVEMINGKSPARSIIEPKLIVRESSVKIKK</sequence>
<keyword evidence="6" id="KW-1185">Reference proteome</keyword>
<dbReference type="InterPro" id="IPR010982">
    <property type="entry name" value="Lambda_DNA-bd_dom_sf"/>
</dbReference>
<reference evidence="5 6" key="1">
    <citation type="submission" date="2020-07" db="EMBL/GenBank/DDBJ databases">
        <title>A new beta-1,3-glucan-decomposing anaerobic bacterium isolated from anoxic soil subjected to biological soil disinfestation.</title>
        <authorList>
            <person name="Ueki A."/>
            <person name="Tonouchi A."/>
        </authorList>
    </citation>
    <scope>NUCLEOTIDE SEQUENCE [LARGE SCALE GENOMIC DNA]</scope>
    <source>
        <strain evidence="5 6">TW1</strain>
    </source>
</reference>
<evidence type="ECO:0000313" key="6">
    <source>
        <dbReference type="Proteomes" id="UP000580568"/>
    </source>
</evidence>
<evidence type="ECO:0000256" key="1">
    <source>
        <dbReference type="ARBA" id="ARBA00023015"/>
    </source>
</evidence>
<dbReference type="PANTHER" id="PTHR30146:SF109">
    <property type="entry name" value="HTH-TYPE TRANSCRIPTIONAL REGULATOR GALS"/>
    <property type="match status" value="1"/>
</dbReference>
<dbReference type="Gene3D" id="3.40.50.2300">
    <property type="match status" value="2"/>
</dbReference>
<proteinExistence type="predicted"/>
<dbReference type="GO" id="GO:0000976">
    <property type="term" value="F:transcription cis-regulatory region binding"/>
    <property type="evidence" value="ECO:0007669"/>
    <property type="project" value="TreeGrafter"/>
</dbReference>